<feature type="compositionally biased region" description="Pro residues" evidence="1">
    <location>
        <begin position="72"/>
        <end position="81"/>
    </location>
</feature>
<sequence>MLIEPLSDEEALIAELALDTMVMEFPNPKDLLAKRKAKKKAEKAAAAAAAAASENVLKGNEPAPYPVLDSSPKPPTKPVSPPAKKRKAVEKAKRKVPAKRNKKSKVATPEPDVEDPKVEVDLPPRVRLLQDK</sequence>
<dbReference type="AlphaFoldDB" id="A0AA88E8F5"/>
<proteinExistence type="predicted"/>
<evidence type="ECO:0000256" key="1">
    <source>
        <dbReference type="SAM" id="MobiDB-lite"/>
    </source>
</evidence>
<dbReference type="EMBL" id="BTGU01000991">
    <property type="protein sequence ID" value="GMN69987.1"/>
    <property type="molecule type" value="Genomic_DNA"/>
</dbReference>
<reference evidence="2" key="1">
    <citation type="submission" date="2023-07" db="EMBL/GenBank/DDBJ databases">
        <title>draft genome sequence of fig (Ficus carica).</title>
        <authorList>
            <person name="Takahashi T."/>
            <person name="Nishimura K."/>
        </authorList>
    </citation>
    <scope>NUCLEOTIDE SEQUENCE</scope>
</reference>
<feature type="compositionally biased region" description="Basic residues" evidence="1">
    <location>
        <begin position="83"/>
        <end position="105"/>
    </location>
</feature>
<dbReference type="Proteomes" id="UP001187192">
    <property type="component" value="Unassembled WGS sequence"/>
</dbReference>
<comment type="caution">
    <text evidence="2">The sequence shown here is derived from an EMBL/GenBank/DDBJ whole genome shotgun (WGS) entry which is preliminary data.</text>
</comment>
<feature type="region of interest" description="Disordered" evidence="1">
    <location>
        <begin position="50"/>
        <end position="132"/>
    </location>
</feature>
<gene>
    <name evidence="2" type="ORF">TIFTF001_039032</name>
</gene>
<name>A0AA88E8F5_FICCA</name>
<feature type="compositionally biased region" description="Basic and acidic residues" evidence="1">
    <location>
        <begin position="114"/>
        <end position="132"/>
    </location>
</feature>
<keyword evidence="3" id="KW-1185">Reference proteome</keyword>
<organism evidence="2 3">
    <name type="scientific">Ficus carica</name>
    <name type="common">Common fig</name>
    <dbReference type="NCBI Taxonomy" id="3494"/>
    <lineage>
        <taxon>Eukaryota</taxon>
        <taxon>Viridiplantae</taxon>
        <taxon>Streptophyta</taxon>
        <taxon>Embryophyta</taxon>
        <taxon>Tracheophyta</taxon>
        <taxon>Spermatophyta</taxon>
        <taxon>Magnoliopsida</taxon>
        <taxon>eudicotyledons</taxon>
        <taxon>Gunneridae</taxon>
        <taxon>Pentapetalae</taxon>
        <taxon>rosids</taxon>
        <taxon>fabids</taxon>
        <taxon>Rosales</taxon>
        <taxon>Moraceae</taxon>
        <taxon>Ficeae</taxon>
        <taxon>Ficus</taxon>
    </lineage>
</organism>
<protein>
    <submittedName>
        <fullName evidence="2">Uncharacterized protein</fullName>
    </submittedName>
</protein>
<accession>A0AA88E8F5</accession>
<evidence type="ECO:0000313" key="2">
    <source>
        <dbReference type="EMBL" id="GMN69987.1"/>
    </source>
</evidence>
<evidence type="ECO:0000313" key="3">
    <source>
        <dbReference type="Proteomes" id="UP001187192"/>
    </source>
</evidence>